<dbReference type="Gene3D" id="3.40.50.620">
    <property type="entry name" value="HUPs"/>
    <property type="match status" value="1"/>
</dbReference>
<dbReference type="GO" id="GO:0000270">
    <property type="term" value="P:peptidoglycan metabolic process"/>
    <property type="evidence" value="ECO:0007669"/>
    <property type="project" value="TreeGrafter"/>
</dbReference>
<comment type="caution">
    <text evidence="3">The sequence shown here is derived from an EMBL/GenBank/DDBJ whole genome shotgun (WGS) entry which is preliminary data.</text>
</comment>
<dbReference type="PANTHER" id="PTHR30336">
    <property type="entry name" value="INNER MEMBRANE PROTEIN, PROBABLE PERMEASE"/>
    <property type="match status" value="1"/>
</dbReference>
<dbReference type="OrthoDB" id="9809813at2"/>
<dbReference type="InterPro" id="IPR051599">
    <property type="entry name" value="Cell_Envelope_Assoc"/>
</dbReference>
<proteinExistence type="predicted"/>
<evidence type="ECO:0000313" key="3">
    <source>
        <dbReference type="EMBL" id="KOF14481.1"/>
    </source>
</evidence>
<dbReference type="RefSeq" id="WP_053251882.1">
    <property type="nucleotide sequence ID" value="NZ_LGAP01000026.1"/>
</dbReference>
<dbReference type="PANTHER" id="PTHR30336:SF4">
    <property type="entry name" value="ENVELOPE BIOGENESIS FACTOR ELYC"/>
    <property type="match status" value="1"/>
</dbReference>
<dbReference type="Proteomes" id="UP000037425">
    <property type="component" value="Unassembled WGS sequence"/>
</dbReference>
<organism evidence="3 4">
    <name type="scientific">Ensifer adhaerens</name>
    <name type="common">Sinorhizobium morelense</name>
    <dbReference type="NCBI Taxonomy" id="106592"/>
    <lineage>
        <taxon>Bacteria</taxon>
        <taxon>Pseudomonadati</taxon>
        <taxon>Pseudomonadota</taxon>
        <taxon>Alphaproteobacteria</taxon>
        <taxon>Hyphomicrobiales</taxon>
        <taxon>Rhizobiaceae</taxon>
        <taxon>Sinorhizobium/Ensifer group</taxon>
        <taxon>Ensifer</taxon>
    </lineage>
</organism>
<dbReference type="GO" id="GO:0043164">
    <property type="term" value="P:Gram-negative-bacterium-type cell wall biogenesis"/>
    <property type="evidence" value="ECO:0007669"/>
    <property type="project" value="TreeGrafter"/>
</dbReference>
<keyword evidence="1" id="KW-1133">Transmembrane helix</keyword>
<accession>A0A0L8BIE8</accession>
<name>A0A0L8BIE8_ENSAD</name>
<evidence type="ECO:0000259" key="2">
    <source>
        <dbReference type="Pfam" id="PF02698"/>
    </source>
</evidence>
<feature type="transmembrane region" description="Helical" evidence="1">
    <location>
        <begin position="39"/>
        <end position="61"/>
    </location>
</feature>
<dbReference type="CDD" id="cd06259">
    <property type="entry name" value="YdcF-like"/>
    <property type="match status" value="1"/>
</dbReference>
<evidence type="ECO:0000256" key="1">
    <source>
        <dbReference type="SAM" id="Phobius"/>
    </source>
</evidence>
<sequence>MFLLSKIFWLVAQPLSLAFFAALAGLLMTAVGLRRTGAAFGLIGALVLFVSLFTTTGSYFLQMLEDRFPRPAEPPVTLSCVIVLGGAFENEVMASRGGIEFNQAADRFIETTMLAKRYPQARILISGGDGSFSGAYEGDAKASEAFFAAFGIGPERLIREEQSRTTFENARNTQALLAANGLSNCALVTSAFHMPRSVGLFRALGLEVTPWPTDYRTSGTVTPGFDFTQPSLNAQLTTTAVREWIGLAAYYFSGRTDSLLPNVSPR</sequence>
<dbReference type="InterPro" id="IPR014729">
    <property type="entry name" value="Rossmann-like_a/b/a_fold"/>
</dbReference>
<reference evidence="4" key="1">
    <citation type="submission" date="2015-07" db="EMBL/GenBank/DDBJ databases">
        <title>Whole genome sequence of an Ensifer adhaerens strain isolated from a cave pool in the Wind Cave National Park.</title>
        <authorList>
            <person name="Eng W.W.H."/>
            <person name="Gan H.M."/>
            <person name="Barton H.A."/>
            <person name="Savka M.A."/>
        </authorList>
    </citation>
    <scope>NUCLEOTIDE SEQUENCE [LARGE SCALE GENOMIC DNA]</scope>
    <source>
        <strain evidence="4">SD006</strain>
    </source>
</reference>
<protein>
    <submittedName>
        <fullName evidence="3">Membrane protein</fullName>
    </submittedName>
</protein>
<dbReference type="Pfam" id="PF02698">
    <property type="entry name" value="DUF218"/>
    <property type="match status" value="1"/>
</dbReference>
<dbReference type="InterPro" id="IPR003848">
    <property type="entry name" value="DUF218"/>
</dbReference>
<dbReference type="GO" id="GO:0005886">
    <property type="term" value="C:plasma membrane"/>
    <property type="evidence" value="ECO:0007669"/>
    <property type="project" value="TreeGrafter"/>
</dbReference>
<keyword evidence="1" id="KW-0472">Membrane</keyword>
<evidence type="ECO:0000313" key="4">
    <source>
        <dbReference type="Proteomes" id="UP000037425"/>
    </source>
</evidence>
<gene>
    <name evidence="3" type="ORF">AC244_26940</name>
</gene>
<keyword evidence="1" id="KW-0812">Transmembrane</keyword>
<feature type="transmembrane region" description="Helical" evidence="1">
    <location>
        <begin position="7"/>
        <end position="33"/>
    </location>
</feature>
<dbReference type="EMBL" id="LGAP01000026">
    <property type="protein sequence ID" value="KOF14481.1"/>
    <property type="molecule type" value="Genomic_DNA"/>
</dbReference>
<feature type="domain" description="DUF218" evidence="2">
    <location>
        <begin position="80"/>
        <end position="246"/>
    </location>
</feature>
<dbReference type="PATRIC" id="fig|106592.7.peg.4179"/>
<dbReference type="AlphaFoldDB" id="A0A0L8BIE8"/>